<evidence type="ECO:0000256" key="1">
    <source>
        <dbReference type="SAM" id="Phobius"/>
    </source>
</evidence>
<reference evidence="2" key="1">
    <citation type="submission" date="2016-04" db="EMBL/GenBank/DDBJ databases">
        <authorList>
            <person name="Evans L.H."/>
            <person name="Alamgir A."/>
            <person name="Owens N."/>
            <person name="Weber N.D."/>
            <person name="Virtaneva K."/>
            <person name="Barbian K."/>
            <person name="Babar A."/>
            <person name="Rosenke K."/>
        </authorList>
    </citation>
    <scope>NUCLEOTIDE SEQUENCE</scope>
    <source>
        <strain evidence="2">Nono1</strain>
    </source>
</reference>
<evidence type="ECO:0000313" key="2">
    <source>
        <dbReference type="EMBL" id="SAP16358.1"/>
    </source>
</evidence>
<feature type="transmembrane region" description="Helical" evidence="1">
    <location>
        <begin position="42"/>
        <end position="63"/>
    </location>
</feature>
<sequence>MSEHREPATVYVITGAGAEPVEDQELQQPDPYKVLAELLRPVVGLGVVVVPILATTGLIVGLLLGWPPLALLVAAGLALPVLVNLVDLLGSMLGWPPLSWTTAQIAARRRAITSKGDSDR</sequence>
<keyword evidence="1" id="KW-1133">Transmembrane helix</keyword>
<proteinExistence type="predicted"/>
<accession>A0A1M4BL04</accession>
<keyword evidence="1" id="KW-0472">Membrane</keyword>
<keyword evidence="1" id="KW-0812">Transmembrane</keyword>
<dbReference type="EMBL" id="LT559121">
    <property type="protein sequence ID" value="SAP16358.1"/>
    <property type="molecule type" value="Genomic_DNA"/>
</dbReference>
<name>A0A1M4BL04_9ACTN</name>
<gene>
    <name evidence="2" type="ORF">BN4615_P11021</name>
</gene>
<protein>
    <submittedName>
        <fullName evidence="2">Uncharacterized protein</fullName>
    </submittedName>
</protein>
<dbReference type="RefSeq" id="WP_173150659.1">
    <property type="nucleotide sequence ID" value="NZ_CP084059.1"/>
</dbReference>
<dbReference type="AlphaFoldDB" id="A0A1M4BL04"/>
<feature type="transmembrane region" description="Helical" evidence="1">
    <location>
        <begin position="69"/>
        <end position="89"/>
    </location>
</feature>
<organism evidence="2">
    <name type="scientific">Nonomuraea gerenzanensis</name>
    <dbReference type="NCBI Taxonomy" id="93944"/>
    <lineage>
        <taxon>Bacteria</taxon>
        <taxon>Bacillati</taxon>
        <taxon>Actinomycetota</taxon>
        <taxon>Actinomycetes</taxon>
        <taxon>Streptosporangiales</taxon>
        <taxon>Streptosporangiaceae</taxon>
        <taxon>Nonomuraea</taxon>
    </lineage>
</organism>